<dbReference type="GeneID" id="14888690"/>
<name>L7FMR4_ENTIV</name>
<dbReference type="KEGG" id="eiv:EIN_454260"/>
<dbReference type="EMBL" id="KB206589">
    <property type="protein sequence ID" value="ELP89706.1"/>
    <property type="molecule type" value="Genomic_DNA"/>
</dbReference>
<dbReference type="VEuPathDB" id="AmoebaDB:EIN_454260"/>
<keyword evidence="3" id="KW-1185">Reference proteome</keyword>
<dbReference type="InterPro" id="IPR009030">
    <property type="entry name" value="Growth_fac_rcpt_cys_sf"/>
</dbReference>
<reference evidence="2 3" key="1">
    <citation type="submission" date="2012-10" db="EMBL/GenBank/DDBJ databases">
        <authorList>
            <person name="Zafar N."/>
            <person name="Inman J."/>
            <person name="Hall N."/>
            <person name="Lorenzi H."/>
            <person name="Caler E."/>
        </authorList>
    </citation>
    <scope>NUCLEOTIDE SEQUENCE [LARGE SCALE GENOMIC DNA]</scope>
    <source>
        <strain evidence="2 3">IP1</strain>
    </source>
</reference>
<accession>L7FMR4</accession>
<dbReference type="OrthoDB" id="6376738at2759"/>
<sequence length="189" mass="20384">PPTKCIKCTTPTDYINLDETCSKICKTGKANIATMTCEECTIDGCGTCETIGKGEQCTKCDTKYIAADKHSCVDKCTSGKPVDTPIKKCDKCATENCDVCDKDDKCTKCNTKFNLVADTLKCVNKCSEGYMTDETTNKCIKCTVEGCATCEKVDECTACMAEYKLEGGKCNGTNAVFAIMAIVVMAILF</sequence>
<organism evidence="2 3">
    <name type="scientific">Entamoeba invadens IP1</name>
    <dbReference type="NCBI Taxonomy" id="370355"/>
    <lineage>
        <taxon>Eukaryota</taxon>
        <taxon>Amoebozoa</taxon>
        <taxon>Evosea</taxon>
        <taxon>Archamoebae</taxon>
        <taxon>Mastigamoebida</taxon>
        <taxon>Entamoebidae</taxon>
        <taxon>Entamoeba</taxon>
    </lineage>
</organism>
<keyword evidence="1" id="KW-1133">Transmembrane helix</keyword>
<proteinExistence type="predicted"/>
<evidence type="ECO:0000313" key="3">
    <source>
        <dbReference type="Proteomes" id="UP000014680"/>
    </source>
</evidence>
<evidence type="ECO:0000256" key="1">
    <source>
        <dbReference type="SAM" id="Phobius"/>
    </source>
</evidence>
<dbReference type="SMART" id="SM00261">
    <property type="entry name" value="FU"/>
    <property type="match status" value="3"/>
</dbReference>
<evidence type="ECO:0000313" key="2">
    <source>
        <dbReference type="EMBL" id="ELP89706.1"/>
    </source>
</evidence>
<dbReference type="Proteomes" id="UP000014680">
    <property type="component" value="Unassembled WGS sequence"/>
</dbReference>
<gene>
    <name evidence="2" type="ORF">EIN_454260</name>
</gene>
<keyword evidence="1" id="KW-0812">Transmembrane</keyword>
<dbReference type="InterPro" id="IPR006212">
    <property type="entry name" value="Furin_repeat"/>
</dbReference>
<feature type="transmembrane region" description="Helical" evidence="1">
    <location>
        <begin position="170"/>
        <end position="188"/>
    </location>
</feature>
<dbReference type="RefSeq" id="XP_004256477.1">
    <property type="nucleotide sequence ID" value="XM_004256429.1"/>
</dbReference>
<dbReference type="SUPFAM" id="SSF57184">
    <property type="entry name" value="Growth factor receptor domain"/>
    <property type="match status" value="1"/>
</dbReference>
<feature type="non-terminal residue" evidence="2">
    <location>
        <position position="1"/>
    </location>
</feature>
<dbReference type="Gene3D" id="2.10.220.10">
    <property type="entry name" value="Hormone Receptor, Insulin-like Growth Factor Receptor 1, Chain A, domain 2"/>
    <property type="match status" value="2"/>
</dbReference>
<keyword evidence="1" id="KW-0472">Membrane</keyword>
<protein>
    <submittedName>
        <fullName evidence="2">Uncharacterized protein</fullName>
    </submittedName>
</protein>
<dbReference type="AlphaFoldDB" id="L7FMR4"/>